<evidence type="ECO:0000313" key="3">
    <source>
        <dbReference type="Proteomes" id="UP001198901"/>
    </source>
</evidence>
<dbReference type="SUPFAM" id="SSF102588">
    <property type="entry name" value="LmbE-like"/>
    <property type="match status" value="1"/>
</dbReference>
<protein>
    <submittedName>
        <fullName evidence="2">PIG-L family deacetylase</fullName>
    </submittedName>
</protein>
<proteinExistence type="predicted"/>
<name>A0ABS7XS11_9FLAO</name>
<dbReference type="RefSeq" id="WP_224528691.1">
    <property type="nucleotide sequence ID" value="NZ_JAIUJR010000005.1"/>
</dbReference>
<gene>
    <name evidence="2" type="ORF">LBU54_09475</name>
</gene>
<evidence type="ECO:0000256" key="1">
    <source>
        <dbReference type="SAM" id="MobiDB-lite"/>
    </source>
</evidence>
<dbReference type="Proteomes" id="UP001198901">
    <property type="component" value="Unassembled WGS sequence"/>
</dbReference>
<sequence>MKILHYLLYSLVFLFCSYNLKGQNKIDIYVSAHADDWQLFMNPNAYTDVKSSDHKVVFIHITAGDAGAGIGYNNYYLAREEGSLRALRFMSNTFTSGAGLGTDMNENNVTINGHQILKYSYRNIVAYFLRLPDGNLNGSGYTSTGNESVQRLYNGLISSISAVDGSTTYNSITDFTNTMQSLVELEANGSQLITFNIADDDASINPGDHSDHIYSSKIFQDVANSIGDVEMNLYSEYHTSERPQNIFENDYLVSAATWGVTASGLSDNFHYSTWDGTHNAWIGKQYYRVVHTDNNPETTPNIALNKPSSASSYEPNSGSSEANDGNYSASNNY</sequence>
<feature type="region of interest" description="Disordered" evidence="1">
    <location>
        <begin position="298"/>
        <end position="333"/>
    </location>
</feature>
<dbReference type="Gene3D" id="3.40.50.10320">
    <property type="entry name" value="LmbE-like"/>
    <property type="match status" value="1"/>
</dbReference>
<dbReference type="InterPro" id="IPR024078">
    <property type="entry name" value="LmbE-like_dom_sf"/>
</dbReference>
<dbReference type="EMBL" id="JAIUJR010000005">
    <property type="protein sequence ID" value="MCA0132814.1"/>
    <property type="molecule type" value="Genomic_DNA"/>
</dbReference>
<organism evidence="2 3">
    <name type="scientific">Winogradskyella alexanderae</name>
    <dbReference type="NCBI Taxonomy" id="2877123"/>
    <lineage>
        <taxon>Bacteria</taxon>
        <taxon>Pseudomonadati</taxon>
        <taxon>Bacteroidota</taxon>
        <taxon>Flavobacteriia</taxon>
        <taxon>Flavobacteriales</taxon>
        <taxon>Flavobacteriaceae</taxon>
        <taxon>Winogradskyella</taxon>
    </lineage>
</organism>
<feature type="non-terminal residue" evidence="2">
    <location>
        <position position="333"/>
    </location>
</feature>
<reference evidence="3" key="1">
    <citation type="submission" date="2023-07" db="EMBL/GenBank/DDBJ databases">
        <authorList>
            <person name="Yue Y."/>
        </authorList>
    </citation>
    <scope>NUCLEOTIDE SEQUENCE [LARGE SCALE GENOMIC DNA]</scope>
    <source>
        <strain evidence="3">D23</strain>
    </source>
</reference>
<accession>A0ABS7XS11</accession>
<keyword evidence="3" id="KW-1185">Reference proteome</keyword>
<comment type="caution">
    <text evidence="2">The sequence shown here is derived from an EMBL/GenBank/DDBJ whole genome shotgun (WGS) entry which is preliminary data.</text>
</comment>
<evidence type="ECO:0000313" key="2">
    <source>
        <dbReference type="EMBL" id="MCA0132814.1"/>
    </source>
</evidence>